<evidence type="ECO:0000256" key="2">
    <source>
        <dbReference type="ARBA" id="ARBA00022692"/>
    </source>
</evidence>
<dbReference type="PANTHER" id="PTHR43077">
    <property type="entry name" value="TRANSPORT PERMEASE YVFS-RELATED"/>
    <property type="match status" value="1"/>
</dbReference>
<dbReference type="Gene3D" id="3.40.1710.10">
    <property type="entry name" value="abc type-2 transporter like domain"/>
    <property type="match status" value="1"/>
</dbReference>
<evidence type="ECO:0000256" key="5">
    <source>
        <dbReference type="SAM" id="Coils"/>
    </source>
</evidence>
<proteinExistence type="predicted"/>
<evidence type="ECO:0000313" key="8">
    <source>
        <dbReference type="EMBL" id="EOB32215.1"/>
    </source>
</evidence>
<reference evidence="8 9" key="1">
    <citation type="submission" date="2013-04" db="EMBL/GenBank/DDBJ databases">
        <authorList>
            <person name="Ikryannikova L.N."/>
            <person name="Ilina E.N."/>
            <person name="Kostryukova E.S."/>
            <person name="Semashko T.A."/>
            <person name="Karpova I.Y.U."/>
            <person name="Larin A.K."/>
            <person name="Ischenko D.S."/>
            <person name="Alekseev D.G."/>
            <person name="Klimova E.A."/>
            <person name="Filimonova A.V."/>
            <person name="Savinova T.A."/>
            <person name="Filimonova O.Y.U."/>
            <person name="Dubovickaya V.A."/>
            <person name="Sidorenko S.V."/>
            <person name="Govorun V.M."/>
        </authorList>
    </citation>
    <scope>NUCLEOTIDE SEQUENCE [LARGE SCALE GENOMIC DNA]</scope>
    <source>
        <strain evidence="8 9">13/39</strain>
    </source>
</reference>
<evidence type="ECO:0000256" key="3">
    <source>
        <dbReference type="ARBA" id="ARBA00022989"/>
    </source>
</evidence>
<feature type="transmembrane region" description="Helical" evidence="6">
    <location>
        <begin position="699"/>
        <end position="720"/>
    </location>
</feature>
<feature type="domain" description="VWFA" evidence="7">
    <location>
        <begin position="203"/>
        <end position="412"/>
    </location>
</feature>
<dbReference type="NCBIfam" id="TIGR03057">
    <property type="entry name" value="xxxLxxG_by_4"/>
    <property type="match status" value="7"/>
</dbReference>
<keyword evidence="2 6" id="KW-0812">Transmembrane</keyword>
<dbReference type="InterPro" id="IPR023908">
    <property type="entry name" value="xxxLxxG_rpt"/>
</dbReference>
<comment type="subcellular location">
    <subcellularLocation>
        <location evidence="1">Membrane</location>
        <topology evidence="1">Multi-pass membrane protein</topology>
    </subcellularLocation>
</comment>
<dbReference type="NCBIfam" id="TIGR03062">
    <property type="entry name" value="pip_yhgE_Cterm"/>
    <property type="match status" value="1"/>
</dbReference>
<dbReference type="NCBIfam" id="TIGR03061">
    <property type="entry name" value="pip_yhgE_Nterm"/>
    <property type="match status" value="1"/>
</dbReference>
<dbReference type="InterPro" id="IPR017500">
    <property type="entry name" value="Phage_infect_YhgE_N"/>
</dbReference>
<feature type="transmembrane region" description="Helical" evidence="6">
    <location>
        <begin position="12"/>
        <end position="37"/>
    </location>
</feature>
<evidence type="ECO:0000259" key="7">
    <source>
        <dbReference type="PROSITE" id="PS50234"/>
    </source>
</evidence>
<dbReference type="AlphaFoldDB" id="R0P0M5"/>
<comment type="caution">
    <text evidence="8">The sequence shown here is derived from an EMBL/GenBank/DDBJ whole genome shotgun (WGS) entry which is preliminary data.</text>
</comment>
<dbReference type="EMBL" id="AQTU01000017">
    <property type="protein sequence ID" value="EOB32215.1"/>
    <property type="molecule type" value="Genomic_DNA"/>
</dbReference>
<evidence type="ECO:0000313" key="9">
    <source>
        <dbReference type="Proteomes" id="UP000013315"/>
    </source>
</evidence>
<dbReference type="InterPro" id="IPR002035">
    <property type="entry name" value="VWF_A"/>
</dbReference>
<feature type="transmembrane region" description="Helical" evidence="6">
    <location>
        <begin position="850"/>
        <end position="872"/>
    </location>
</feature>
<gene>
    <name evidence="8" type="ORF">D065_06601</name>
</gene>
<dbReference type="InterPro" id="IPR051328">
    <property type="entry name" value="T7SS_ABC-Transporter"/>
</dbReference>
<dbReference type="GO" id="GO:0140359">
    <property type="term" value="F:ABC-type transporter activity"/>
    <property type="evidence" value="ECO:0007669"/>
    <property type="project" value="InterPro"/>
</dbReference>
<name>R0P0M5_STRMT</name>
<keyword evidence="4 6" id="KW-0472">Membrane</keyword>
<dbReference type="InterPro" id="IPR017501">
    <property type="entry name" value="Phage_infect_YhgE_C"/>
</dbReference>
<feature type="transmembrane region" description="Helical" evidence="6">
    <location>
        <begin position="741"/>
        <end position="764"/>
    </location>
</feature>
<keyword evidence="5" id="KW-0175">Coiled coil</keyword>
<dbReference type="SUPFAM" id="SSF58104">
    <property type="entry name" value="Methyl-accepting chemotaxis protein (MCP) signaling domain"/>
    <property type="match status" value="2"/>
</dbReference>
<dbReference type="Gene3D" id="1.10.287.950">
    <property type="entry name" value="Methyl-accepting chemotaxis protein"/>
    <property type="match status" value="2"/>
</dbReference>
<evidence type="ECO:0000256" key="4">
    <source>
        <dbReference type="ARBA" id="ARBA00023136"/>
    </source>
</evidence>
<dbReference type="PROSITE" id="PS50234">
    <property type="entry name" value="VWFA"/>
    <property type="match status" value="1"/>
</dbReference>
<feature type="transmembrane region" description="Helical" evidence="6">
    <location>
        <begin position="798"/>
        <end position="818"/>
    </location>
</feature>
<protein>
    <recommendedName>
        <fullName evidence="7">VWFA domain-containing protein</fullName>
    </recommendedName>
</protein>
<sequence>MFKEWKAIFKKPTFIIVMIGISLIPALYNIIFLSSMWDPYGKLSDLPVAVVNNDKEASYNGNSMSIGKDMVSNLKENKTLDFHFVNEEEGKKGLENGDYYMVVTLPSDLSEKAASILTDHPEQMQIDYQTSSGHSFIASKMSDSAMTQLKQNVSTNVTETYTKALFNKMIDLKDGMSQAASGSEKLTDGANQLVTGSQILTTNLHSLADSSLTFSNGTEQFTRGLSSYVSGVEQLHLGLGNFNSGLVTYTGAVSQLDSGLGQLSSKSPELVRGINQLYTGVESYTGGVSKLNAGLNQFSSGVSAYTNGVGNLATGANQLSNQSATLRMGVEQLSEGIQQLSSKLDASSEQKDQINQLSSGLNQLNQAIQNIDVGDTKQLDSVLSSIVSLSNQMLASAQSDKATTLANIQSTVAYQSLTSEQQAEISASVSQNSTDSIQSAQSIIALVQGLQGSLENLQNQSSNLSTLKNQANQVLPIASTSLTGLSSGLTEIQGAVTSKLVPASQSITSGVNAYTAGVDKVSQGASQLSEKNSTLTGSLNQLVSGSTTLTQKSSNLTAGVGQLVEKTPELVSGIEKLSTGSNQLNQKSQELIAGVDKLQSGSSQLADKSSQLILGASQLESGANKLADGAGKLSEGGTKLTSGLEGLQTGVASLGQGLSNASEQLKSAFTESQNAEILSNPLSLSKTDNDQVPVNGIAMAPYMISVALFVAAISTNMIFAKLPSGRHPESRWAWLKSRAEINGIIAVLAGILVYGGVHLIGLTANHEMRTFILIILTSLVFMSMVTTLTTWNSRIGAFFSLILLLLQLASSAGTYPLALTNDFFRAINPWLPMSYSVSGLRQTISMTGNIHHQVVFLVVILALFIGLGMLAYQPKKMEED</sequence>
<evidence type="ECO:0000256" key="1">
    <source>
        <dbReference type="ARBA" id="ARBA00004141"/>
    </source>
</evidence>
<feature type="transmembrane region" description="Helical" evidence="6">
    <location>
        <begin position="770"/>
        <end position="791"/>
    </location>
</feature>
<keyword evidence="3 6" id="KW-1133">Transmembrane helix</keyword>
<accession>R0P0M5</accession>
<dbReference type="Pfam" id="PF12698">
    <property type="entry name" value="ABC2_membrane_3"/>
    <property type="match status" value="2"/>
</dbReference>
<dbReference type="PATRIC" id="fig|1239793.3.peg.1292"/>
<feature type="coiled-coil region" evidence="5">
    <location>
        <begin position="440"/>
        <end position="474"/>
    </location>
</feature>
<dbReference type="Proteomes" id="UP000013315">
    <property type="component" value="Unassembled WGS sequence"/>
</dbReference>
<dbReference type="PANTHER" id="PTHR43077:SF5">
    <property type="entry name" value="PHAGE INFECTION PROTEIN"/>
    <property type="match status" value="1"/>
</dbReference>
<feature type="coiled-coil region" evidence="5">
    <location>
        <begin position="330"/>
        <end position="357"/>
    </location>
</feature>
<organism evidence="8 9">
    <name type="scientific">Streptococcus mitis 13/39</name>
    <dbReference type="NCBI Taxonomy" id="1239793"/>
    <lineage>
        <taxon>Bacteria</taxon>
        <taxon>Bacillati</taxon>
        <taxon>Bacillota</taxon>
        <taxon>Bacilli</taxon>
        <taxon>Lactobacillales</taxon>
        <taxon>Streptococcaceae</taxon>
        <taxon>Streptococcus</taxon>
        <taxon>Streptococcus mitis group</taxon>
    </lineage>
</organism>
<evidence type="ECO:0000256" key="6">
    <source>
        <dbReference type="SAM" id="Phobius"/>
    </source>
</evidence>
<dbReference type="InterPro" id="IPR013525">
    <property type="entry name" value="ABC2_TM"/>
</dbReference>
<dbReference type="GO" id="GO:0016020">
    <property type="term" value="C:membrane"/>
    <property type="evidence" value="ECO:0007669"/>
    <property type="project" value="UniProtKB-SubCell"/>
</dbReference>